<dbReference type="GO" id="GO:0016906">
    <property type="term" value="F:sterol 3-beta-glucosyltransferase activity"/>
    <property type="evidence" value="ECO:0007669"/>
    <property type="project" value="UniProtKB-ARBA"/>
</dbReference>
<dbReference type="Proteomes" id="UP000245207">
    <property type="component" value="Unassembled WGS sequence"/>
</dbReference>
<name>A0A2U1PAH4_ARTAN</name>
<dbReference type="GO" id="GO:0005975">
    <property type="term" value="P:carbohydrate metabolic process"/>
    <property type="evidence" value="ECO:0007669"/>
    <property type="project" value="InterPro"/>
</dbReference>
<accession>A0A2U1PAH4</accession>
<feature type="compositionally biased region" description="Basic and acidic residues" evidence="3">
    <location>
        <begin position="1"/>
        <end position="11"/>
    </location>
</feature>
<dbReference type="InterPro" id="IPR050426">
    <property type="entry name" value="Glycosyltransferase_28"/>
</dbReference>
<dbReference type="EMBL" id="PKPP01001435">
    <property type="protein sequence ID" value="PWA82752.1"/>
    <property type="molecule type" value="Genomic_DNA"/>
</dbReference>
<feature type="compositionally biased region" description="Basic and acidic residues" evidence="3">
    <location>
        <begin position="117"/>
        <end position="128"/>
    </location>
</feature>
<evidence type="ECO:0000256" key="1">
    <source>
        <dbReference type="ARBA" id="ARBA00022679"/>
    </source>
</evidence>
<evidence type="ECO:0000259" key="4">
    <source>
        <dbReference type="Pfam" id="PF03033"/>
    </source>
</evidence>
<dbReference type="AlphaFoldDB" id="A0A2U1PAH4"/>
<keyword evidence="1 5" id="KW-0808">Transferase</keyword>
<organism evidence="5 6">
    <name type="scientific">Artemisia annua</name>
    <name type="common">Sweet wormwood</name>
    <dbReference type="NCBI Taxonomy" id="35608"/>
    <lineage>
        <taxon>Eukaryota</taxon>
        <taxon>Viridiplantae</taxon>
        <taxon>Streptophyta</taxon>
        <taxon>Embryophyta</taxon>
        <taxon>Tracheophyta</taxon>
        <taxon>Spermatophyta</taxon>
        <taxon>Magnoliopsida</taxon>
        <taxon>eudicotyledons</taxon>
        <taxon>Gunneridae</taxon>
        <taxon>Pentapetalae</taxon>
        <taxon>asterids</taxon>
        <taxon>campanulids</taxon>
        <taxon>Asterales</taxon>
        <taxon>Asteraceae</taxon>
        <taxon>Asteroideae</taxon>
        <taxon>Anthemideae</taxon>
        <taxon>Artemisiinae</taxon>
        <taxon>Artemisia</taxon>
    </lineage>
</organism>
<gene>
    <name evidence="5" type="ORF">CTI12_AA111530</name>
</gene>
<dbReference type="SUPFAM" id="SSF53756">
    <property type="entry name" value="UDP-Glycosyltransferase/glycogen phosphorylase"/>
    <property type="match status" value="1"/>
</dbReference>
<sequence length="375" mass="41675">MEEQSPEHVPKVDQPQDNLTVDVDKEITDKDIPKEVTIVKDIEKEVTVVKDEKEQVTEKEVTIVKVEKEVVGSSKDVVTNGGSDGKSKPALRKLQSELSSFILGSSEKRQSSVNDPFRLEKSKTERPKRSNMLAEPTPQFLNETLSANQKLQMLNKIATVRENGTVEFEVPGHAELCALGAESGKVYNACDEDNTESLEPRYLRPLQIVILIVGTRGDVQPFVAIAKRLQDYGHRVRLATHSNFKEFVLTAGLEFYPLGGDPKVLAEYMVKNKGFLPSGPSEIPVQRSQMKDIIFSLLAACKEPDLDTGIPFKADAMIANPPAYGHTHVAEALKIPIHIFFTMPWTPTSEFPHPLSRVKSPAGYRVSSLVEFLNL</sequence>
<dbReference type="Pfam" id="PF03033">
    <property type="entry name" value="Glyco_transf_28"/>
    <property type="match status" value="1"/>
</dbReference>
<feature type="region of interest" description="Disordered" evidence="3">
    <location>
        <begin position="1"/>
        <end position="23"/>
    </location>
</feature>
<dbReference type="PANTHER" id="PTHR48050:SF13">
    <property type="entry name" value="STEROL 3-BETA-GLUCOSYLTRANSFERASE UGT80A2"/>
    <property type="match status" value="1"/>
</dbReference>
<evidence type="ECO:0000256" key="3">
    <source>
        <dbReference type="SAM" id="MobiDB-lite"/>
    </source>
</evidence>
<feature type="domain" description="Glycosyltransferase family 28 N-terminal" evidence="4">
    <location>
        <begin position="208"/>
        <end position="351"/>
    </location>
</feature>
<feature type="coiled-coil region" evidence="2">
    <location>
        <begin position="39"/>
        <end position="69"/>
    </location>
</feature>
<evidence type="ECO:0000256" key="2">
    <source>
        <dbReference type="SAM" id="Coils"/>
    </source>
</evidence>
<feature type="region of interest" description="Disordered" evidence="3">
    <location>
        <begin position="105"/>
        <end position="132"/>
    </location>
</feature>
<dbReference type="PANTHER" id="PTHR48050">
    <property type="entry name" value="STEROL 3-BETA-GLUCOSYLTRANSFERASE"/>
    <property type="match status" value="1"/>
</dbReference>
<protein>
    <submittedName>
        <fullName evidence="5">UDP-Glycosyltransferase superfamily protein</fullName>
    </submittedName>
</protein>
<comment type="caution">
    <text evidence="5">The sequence shown here is derived from an EMBL/GenBank/DDBJ whole genome shotgun (WGS) entry which is preliminary data.</text>
</comment>
<dbReference type="OrthoDB" id="5835829at2759"/>
<dbReference type="InterPro" id="IPR002213">
    <property type="entry name" value="UDP_glucos_trans"/>
</dbReference>
<keyword evidence="2" id="KW-0175">Coiled coil</keyword>
<reference evidence="5 6" key="1">
    <citation type="journal article" date="2018" name="Mol. Plant">
        <title>The genome of Artemisia annua provides insight into the evolution of Asteraceae family and artemisinin biosynthesis.</title>
        <authorList>
            <person name="Shen Q."/>
            <person name="Zhang L."/>
            <person name="Liao Z."/>
            <person name="Wang S."/>
            <person name="Yan T."/>
            <person name="Shi P."/>
            <person name="Liu M."/>
            <person name="Fu X."/>
            <person name="Pan Q."/>
            <person name="Wang Y."/>
            <person name="Lv Z."/>
            <person name="Lu X."/>
            <person name="Zhang F."/>
            <person name="Jiang W."/>
            <person name="Ma Y."/>
            <person name="Chen M."/>
            <person name="Hao X."/>
            <person name="Li L."/>
            <person name="Tang Y."/>
            <person name="Lv G."/>
            <person name="Zhou Y."/>
            <person name="Sun X."/>
            <person name="Brodelius P.E."/>
            <person name="Rose J.K.C."/>
            <person name="Tang K."/>
        </authorList>
    </citation>
    <scope>NUCLEOTIDE SEQUENCE [LARGE SCALE GENOMIC DNA]</scope>
    <source>
        <strain evidence="6">cv. Huhao1</strain>
        <tissue evidence="5">Leaf</tissue>
    </source>
</reference>
<evidence type="ECO:0000313" key="6">
    <source>
        <dbReference type="Proteomes" id="UP000245207"/>
    </source>
</evidence>
<evidence type="ECO:0000313" key="5">
    <source>
        <dbReference type="EMBL" id="PWA82752.1"/>
    </source>
</evidence>
<keyword evidence="6" id="KW-1185">Reference proteome</keyword>
<dbReference type="InterPro" id="IPR004276">
    <property type="entry name" value="GlycoTrans_28_N"/>
</dbReference>
<proteinExistence type="predicted"/>
<dbReference type="CDD" id="cd03784">
    <property type="entry name" value="GT1_Gtf-like"/>
    <property type="match status" value="1"/>
</dbReference>
<dbReference type="Gene3D" id="3.40.50.2000">
    <property type="entry name" value="Glycogen Phosphorylase B"/>
    <property type="match status" value="1"/>
</dbReference>